<accession>A0ABW0PUH8</accession>
<dbReference type="InterPro" id="IPR001173">
    <property type="entry name" value="Glyco_trans_2-like"/>
</dbReference>
<organism evidence="2 3">
    <name type="scientific">Kaistia terrae</name>
    <dbReference type="NCBI Taxonomy" id="537017"/>
    <lineage>
        <taxon>Bacteria</taxon>
        <taxon>Pseudomonadati</taxon>
        <taxon>Pseudomonadota</taxon>
        <taxon>Alphaproteobacteria</taxon>
        <taxon>Hyphomicrobiales</taxon>
        <taxon>Kaistiaceae</taxon>
        <taxon>Kaistia</taxon>
    </lineage>
</organism>
<evidence type="ECO:0000313" key="2">
    <source>
        <dbReference type="EMBL" id="MFC5516271.1"/>
    </source>
</evidence>
<dbReference type="Gene3D" id="3.90.550.10">
    <property type="entry name" value="Spore Coat Polysaccharide Biosynthesis Protein SpsA, Chain A"/>
    <property type="match status" value="1"/>
</dbReference>
<dbReference type="InterPro" id="IPR029044">
    <property type="entry name" value="Nucleotide-diphossugar_trans"/>
</dbReference>
<proteinExistence type="predicted"/>
<dbReference type="Pfam" id="PF00535">
    <property type="entry name" value="Glycos_transf_2"/>
    <property type="match status" value="1"/>
</dbReference>
<keyword evidence="2" id="KW-0808">Transferase</keyword>
<sequence>MDFTIVITTFNRAHLVSRAIRSALVWYTPEMTIVVVDDASEDETQSVILQLFEKEIRNGVIEYVRLPVNLGASGAKNAGVEKSKGEWVVILDSDDELIPNAFEVVSRTIIKHAGDDGVFFRSIDGQTGEKVGPPQSPIYLGPKEIFSPGLPGETLLVAKRATHLRFPFPVELRGCESLAFRSMAVGGLRLRLTDTPARIYHQPSFGRLSVGAGFRSRYKYIAVYHWRSAGFWRHAGLKHAAISSAKSVVYALLYASWRLDSFWQSRRSSDPKGT</sequence>
<reference evidence="3" key="1">
    <citation type="journal article" date="2019" name="Int. J. Syst. Evol. Microbiol.">
        <title>The Global Catalogue of Microorganisms (GCM) 10K type strain sequencing project: providing services to taxonomists for standard genome sequencing and annotation.</title>
        <authorList>
            <consortium name="The Broad Institute Genomics Platform"/>
            <consortium name="The Broad Institute Genome Sequencing Center for Infectious Disease"/>
            <person name="Wu L."/>
            <person name="Ma J."/>
        </authorList>
    </citation>
    <scope>NUCLEOTIDE SEQUENCE [LARGE SCALE GENOMIC DNA]</scope>
    <source>
        <strain evidence="3">KACC 12633</strain>
    </source>
</reference>
<dbReference type="PANTHER" id="PTHR22916">
    <property type="entry name" value="GLYCOSYLTRANSFERASE"/>
    <property type="match status" value="1"/>
</dbReference>
<dbReference type="EMBL" id="JBHSML010000003">
    <property type="protein sequence ID" value="MFC5516271.1"/>
    <property type="molecule type" value="Genomic_DNA"/>
</dbReference>
<protein>
    <submittedName>
        <fullName evidence="2">Glycosyltransferase family 2 protein</fullName>
        <ecNumber evidence="2">2.4.-.-</ecNumber>
    </submittedName>
</protein>
<dbReference type="Proteomes" id="UP001596150">
    <property type="component" value="Unassembled WGS sequence"/>
</dbReference>
<keyword evidence="2" id="KW-0328">Glycosyltransferase</keyword>
<dbReference type="PANTHER" id="PTHR22916:SF3">
    <property type="entry name" value="UDP-GLCNAC:BETAGAL BETA-1,3-N-ACETYLGLUCOSAMINYLTRANSFERASE-LIKE PROTEIN 1"/>
    <property type="match status" value="1"/>
</dbReference>
<comment type="caution">
    <text evidence="2">The sequence shown here is derived from an EMBL/GenBank/DDBJ whole genome shotgun (WGS) entry which is preliminary data.</text>
</comment>
<evidence type="ECO:0000313" key="3">
    <source>
        <dbReference type="Proteomes" id="UP001596150"/>
    </source>
</evidence>
<evidence type="ECO:0000259" key="1">
    <source>
        <dbReference type="Pfam" id="PF00535"/>
    </source>
</evidence>
<dbReference type="RefSeq" id="WP_266341528.1">
    <property type="nucleotide sequence ID" value="NZ_JAPKNH010000001.1"/>
</dbReference>
<dbReference type="EC" id="2.4.-.-" evidence="2"/>
<gene>
    <name evidence="2" type="ORF">ACFPP9_10855</name>
</gene>
<feature type="domain" description="Glycosyltransferase 2-like" evidence="1">
    <location>
        <begin position="4"/>
        <end position="128"/>
    </location>
</feature>
<dbReference type="GO" id="GO:0016757">
    <property type="term" value="F:glycosyltransferase activity"/>
    <property type="evidence" value="ECO:0007669"/>
    <property type="project" value="UniProtKB-KW"/>
</dbReference>
<dbReference type="CDD" id="cd00761">
    <property type="entry name" value="Glyco_tranf_GTA_type"/>
    <property type="match status" value="1"/>
</dbReference>
<keyword evidence="3" id="KW-1185">Reference proteome</keyword>
<dbReference type="SUPFAM" id="SSF53448">
    <property type="entry name" value="Nucleotide-diphospho-sugar transferases"/>
    <property type="match status" value="1"/>
</dbReference>
<name>A0ABW0PUH8_9HYPH</name>